<feature type="transmembrane region" description="Helical" evidence="11">
    <location>
        <begin position="159"/>
        <end position="184"/>
    </location>
</feature>
<dbReference type="FunFam" id="3.30.559.10:FF:000002">
    <property type="entry name" value="carnitine O-palmitoyltransferase 1, liver isoform"/>
    <property type="match status" value="1"/>
</dbReference>
<keyword evidence="3" id="KW-0808">Transferase</keyword>
<keyword evidence="7" id="KW-0443">Lipid metabolism</keyword>
<sequence length="834" mass="92837">MAEARSIQFVGAELKRGVNIGSAIDEAGLHLNLAVTVPPPRACYRIACTRIERMRRLLYYSVFPWGLSVLIGVAAIIVGIVTTAPSDSWFRTGWLAQLIWDTAMLFPWVPDFPHELKVGVLAAWAAIVGFILLTAAQRFLLQLLLTWKGFLYASRKPSVFVKAWFFAVRLLSGAIGGKPLLYAFQSVLPRLPVPDLEATVRRYLRSVRPILDDKDYAEEERAAKKFLADPAEGPRLQWYLTLKAWTSPNYVTDWWESYVYLAGRSPLAVNSNYYVLDAAEWTPSADQCSRAAVLVWSFLLYRSDLESERLPPTRVTGGVPLCMHQFHRIFNTTRVPGLETDEIRHFSNDESRHIAVLSNGHWYTLDVCDSTGRIIDPVSLCASLEDIREDSRARSPPTTEEGAVAALTAWNRTKWAQARADHFSEGRARRALRAVEGSAFVLRLAGDEAKFEKTDWTGRGRDLFIGDGKSCWFDKSFNITVFKNGKMGLNAEHSWADAPVMAHVMEVAMILNENTVKPYDPETGKLLPDAFGAGLRERLEKGGISTEAAALAAGCAESCGRGDSSKPRWSHLDWGLTDSAKAAINGALKDARALADDIDLTVREFSKYGKGFMKKCRVSPDGFVQMALQLAYFMDQGRFDATYESSMTRLFLQGRTETIRACSIESCAFVRAMLDESKEPAEKLKLLQEAANHHVTTFRDSMAGRGVDRHLFALYVVSKGKDVDSDFLKHALGRSWRLSTSQQPQQQTELWSTKDPAWSHAISPGGGFGPVTDDGYGVSYMVAREDSLYFHVSAKKSSKCTDANRFAENIFKALAKMQDILKLAVDAPAKSARA</sequence>
<evidence type="ECO:0000256" key="1">
    <source>
        <dbReference type="ARBA" id="ARBA00004141"/>
    </source>
</evidence>
<organism evidence="13 14">
    <name type="scientific">Cafeteria roenbergensis</name>
    <name type="common">Marine flagellate</name>
    <dbReference type="NCBI Taxonomy" id="33653"/>
    <lineage>
        <taxon>Eukaryota</taxon>
        <taxon>Sar</taxon>
        <taxon>Stramenopiles</taxon>
        <taxon>Bigyra</taxon>
        <taxon>Opalozoa</taxon>
        <taxon>Bicosoecida</taxon>
        <taxon>Cafeteriaceae</taxon>
        <taxon>Cafeteria</taxon>
    </lineage>
</organism>
<evidence type="ECO:0000256" key="9">
    <source>
        <dbReference type="ARBA" id="ARBA00023315"/>
    </source>
</evidence>
<dbReference type="PANTHER" id="PTHR22589">
    <property type="entry name" value="CARNITINE O-ACYLTRANSFERASE"/>
    <property type="match status" value="1"/>
</dbReference>
<proteinExistence type="inferred from homology"/>
<dbReference type="Gene3D" id="3.30.559.70">
    <property type="entry name" value="Choline/Carnitine o-acyltransferase, domain 2"/>
    <property type="match status" value="1"/>
</dbReference>
<dbReference type="Gene3D" id="3.30.559.10">
    <property type="entry name" value="Chloramphenicol acetyltransferase-like domain"/>
    <property type="match status" value="1"/>
</dbReference>
<keyword evidence="6 11" id="KW-1133">Transmembrane helix</keyword>
<evidence type="ECO:0000313" key="14">
    <source>
        <dbReference type="Proteomes" id="UP000323011"/>
    </source>
</evidence>
<keyword evidence="5" id="KW-0276">Fatty acid metabolism</keyword>
<dbReference type="SUPFAM" id="SSF52777">
    <property type="entry name" value="CoA-dependent acyltransferases"/>
    <property type="match status" value="2"/>
</dbReference>
<dbReference type="PANTHER" id="PTHR22589:SF31">
    <property type="entry name" value="CARNITINE O-PALMITOYLTRANSFERASE"/>
    <property type="match status" value="1"/>
</dbReference>
<dbReference type="GO" id="GO:0004095">
    <property type="term" value="F:carnitine O-palmitoyltransferase activity"/>
    <property type="evidence" value="ECO:0007669"/>
    <property type="project" value="TreeGrafter"/>
</dbReference>
<feature type="domain" description="Choline/carnitine acyltransferase" evidence="12">
    <location>
        <begin position="191"/>
        <end position="810"/>
    </location>
</feature>
<dbReference type="OMA" id="KMDGTPT"/>
<keyword evidence="9" id="KW-0012">Acyltransferase</keyword>
<dbReference type="InterPro" id="IPR000542">
    <property type="entry name" value="Carn_acyl_trans"/>
</dbReference>
<evidence type="ECO:0000256" key="2">
    <source>
        <dbReference type="ARBA" id="ARBA00005232"/>
    </source>
</evidence>
<evidence type="ECO:0000256" key="3">
    <source>
        <dbReference type="ARBA" id="ARBA00022679"/>
    </source>
</evidence>
<dbReference type="GO" id="GO:0006631">
    <property type="term" value="P:fatty acid metabolic process"/>
    <property type="evidence" value="ECO:0007669"/>
    <property type="project" value="UniProtKB-KW"/>
</dbReference>
<dbReference type="AlphaFoldDB" id="A0A5A8C2P8"/>
<dbReference type="Pfam" id="PF00755">
    <property type="entry name" value="Carn_acyltransf"/>
    <property type="match status" value="1"/>
</dbReference>
<dbReference type="GO" id="GO:0016020">
    <property type="term" value="C:membrane"/>
    <property type="evidence" value="ECO:0007669"/>
    <property type="project" value="UniProtKB-SubCell"/>
</dbReference>
<accession>A0A5A8C2P8</accession>
<evidence type="ECO:0000256" key="4">
    <source>
        <dbReference type="ARBA" id="ARBA00022692"/>
    </source>
</evidence>
<protein>
    <recommendedName>
        <fullName evidence="12">Choline/carnitine acyltransferase domain-containing protein</fullName>
    </recommendedName>
</protein>
<keyword evidence="14" id="KW-1185">Reference proteome</keyword>
<dbReference type="GO" id="GO:0005739">
    <property type="term" value="C:mitochondrion"/>
    <property type="evidence" value="ECO:0007669"/>
    <property type="project" value="TreeGrafter"/>
</dbReference>
<dbReference type="InterPro" id="IPR042231">
    <property type="entry name" value="Cho/carn_acyl_trans_2"/>
</dbReference>
<comment type="caution">
    <text evidence="13">The sequence shown here is derived from an EMBL/GenBank/DDBJ whole genome shotgun (WGS) entry which is preliminary data.</text>
</comment>
<dbReference type="EMBL" id="VLTN01000068">
    <property type="protein sequence ID" value="KAA0147362.1"/>
    <property type="molecule type" value="Genomic_DNA"/>
</dbReference>
<evidence type="ECO:0000313" key="13">
    <source>
        <dbReference type="EMBL" id="KAA0147362.1"/>
    </source>
</evidence>
<evidence type="ECO:0000256" key="11">
    <source>
        <dbReference type="SAM" id="Phobius"/>
    </source>
</evidence>
<name>A0A5A8C2P8_CAFRO</name>
<dbReference type="InterPro" id="IPR039551">
    <property type="entry name" value="Cho/carn_acyl_trans"/>
</dbReference>
<evidence type="ECO:0000256" key="10">
    <source>
        <dbReference type="PIRSR" id="PIRSR600542-1"/>
    </source>
</evidence>
<dbReference type="GO" id="GO:0009437">
    <property type="term" value="P:carnitine metabolic process"/>
    <property type="evidence" value="ECO:0007669"/>
    <property type="project" value="TreeGrafter"/>
</dbReference>
<comment type="similarity">
    <text evidence="2">Belongs to the carnitine/choline acetyltransferase family.</text>
</comment>
<evidence type="ECO:0000259" key="12">
    <source>
        <dbReference type="Pfam" id="PF00755"/>
    </source>
</evidence>
<evidence type="ECO:0000256" key="5">
    <source>
        <dbReference type="ARBA" id="ARBA00022832"/>
    </source>
</evidence>
<dbReference type="PROSITE" id="PS00439">
    <property type="entry name" value="ACYLTRANSF_C_1"/>
    <property type="match status" value="1"/>
</dbReference>
<comment type="subcellular location">
    <subcellularLocation>
        <location evidence="1">Membrane</location>
        <topology evidence="1">Multi-pass membrane protein</topology>
    </subcellularLocation>
</comment>
<dbReference type="Proteomes" id="UP000323011">
    <property type="component" value="Unassembled WGS sequence"/>
</dbReference>
<feature type="transmembrane region" description="Helical" evidence="11">
    <location>
        <begin position="121"/>
        <end position="147"/>
    </location>
</feature>
<keyword evidence="8 11" id="KW-0472">Membrane</keyword>
<dbReference type="InterPro" id="IPR023213">
    <property type="entry name" value="CAT-like_dom_sf"/>
</dbReference>
<evidence type="ECO:0000256" key="8">
    <source>
        <dbReference type="ARBA" id="ARBA00023136"/>
    </source>
</evidence>
<feature type="transmembrane region" description="Helical" evidence="11">
    <location>
        <begin position="57"/>
        <end position="81"/>
    </location>
</feature>
<keyword evidence="4 11" id="KW-0812">Transmembrane</keyword>
<gene>
    <name evidence="13" type="ORF">FNF29_07430</name>
</gene>
<feature type="active site" description="Proton acceptor" evidence="10">
    <location>
        <position position="493"/>
    </location>
</feature>
<reference evidence="13 14" key="1">
    <citation type="submission" date="2019-07" db="EMBL/GenBank/DDBJ databases">
        <title>Genomes of Cafeteria roenbergensis.</title>
        <authorList>
            <person name="Fischer M.G."/>
            <person name="Hackl T."/>
            <person name="Roman M."/>
        </authorList>
    </citation>
    <scope>NUCLEOTIDE SEQUENCE [LARGE SCALE GENOMIC DNA]</scope>
    <source>
        <strain evidence="13 14">BVI</strain>
    </source>
</reference>
<evidence type="ECO:0000256" key="7">
    <source>
        <dbReference type="ARBA" id="ARBA00023098"/>
    </source>
</evidence>
<evidence type="ECO:0000256" key="6">
    <source>
        <dbReference type="ARBA" id="ARBA00022989"/>
    </source>
</evidence>